<keyword evidence="1" id="KW-0812">Transmembrane</keyword>
<sequence length="141" mass="16134">MACCSTAWEALRTKHHYTTTTTTTAIHNIPSAHVDWGAPWLAFFFFLIFDLNHPIFYLSLYFSFSLPDRLLFVGTGGDIQTADRPSGRMYELAFLLASQLQLCPSSEWSEVFICRSRPFFFFSPFSLSLSSHFQGYPFSTC</sequence>
<gene>
    <name evidence="2" type="ORF">BDV39DRAFT_184450</name>
</gene>
<proteinExistence type="predicted"/>
<dbReference type="EMBL" id="ML741853">
    <property type="protein sequence ID" value="KAE8322081.1"/>
    <property type="molecule type" value="Genomic_DNA"/>
</dbReference>
<organism evidence="2 3">
    <name type="scientific">Aspergillus sergii</name>
    <dbReference type="NCBI Taxonomy" id="1034303"/>
    <lineage>
        <taxon>Eukaryota</taxon>
        <taxon>Fungi</taxon>
        <taxon>Dikarya</taxon>
        <taxon>Ascomycota</taxon>
        <taxon>Pezizomycotina</taxon>
        <taxon>Eurotiomycetes</taxon>
        <taxon>Eurotiomycetidae</taxon>
        <taxon>Eurotiales</taxon>
        <taxon>Aspergillaceae</taxon>
        <taxon>Aspergillus</taxon>
        <taxon>Aspergillus subgen. Circumdati</taxon>
    </lineage>
</organism>
<dbReference type="AlphaFoldDB" id="A0A5N6WMP8"/>
<dbReference type="Proteomes" id="UP000325945">
    <property type="component" value="Unassembled WGS sequence"/>
</dbReference>
<keyword evidence="1" id="KW-1133">Transmembrane helix</keyword>
<accession>A0A5N6WMP8</accession>
<name>A0A5N6WMP8_9EURO</name>
<reference evidence="3" key="1">
    <citation type="submission" date="2019-04" db="EMBL/GenBank/DDBJ databases">
        <title>Friends and foes A comparative genomics studyof 23 Aspergillus species from section Flavi.</title>
        <authorList>
            <consortium name="DOE Joint Genome Institute"/>
            <person name="Kjaerbolling I."/>
            <person name="Vesth T."/>
            <person name="Frisvad J.C."/>
            <person name="Nybo J.L."/>
            <person name="Theobald S."/>
            <person name="Kildgaard S."/>
            <person name="Isbrandt T."/>
            <person name="Kuo A."/>
            <person name="Sato A."/>
            <person name="Lyhne E.K."/>
            <person name="Kogle M.E."/>
            <person name="Wiebenga A."/>
            <person name="Kun R.S."/>
            <person name="Lubbers R.J."/>
            <person name="Makela M.R."/>
            <person name="Barry K."/>
            <person name="Chovatia M."/>
            <person name="Clum A."/>
            <person name="Daum C."/>
            <person name="Haridas S."/>
            <person name="He G."/>
            <person name="LaButti K."/>
            <person name="Lipzen A."/>
            <person name="Mondo S."/>
            <person name="Riley R."/>
            <person name="Salamov A."/>
            <person name="Simmons B.A."/>
            <person name="Magnuson J.K."/>
            <person name="Henrissat B."/>
            <person name="Mortensen U.H."/>
            <person name="Larsen T.O."/>
            <person name="Devries R.P."/>
            <person name="Grigoriev I.V."/>
            <person name="Machida M."/>
            <person name="Baker S.E."/>
            <person name="Andersen M.R."/>
        </authorList>
    </citation>
    <scope>NUCLEOTIDE SEQUENCE [LARGE SCALE GENOMIC DNA]</scope>
    <source>
        <strain evidence="3">CBS 130017</strain>
    </source>
</reference>
<keyword evidence="3" id="KW-1185">Reference proteome</keyword>
<evidence type="ECO:0000313" key="3">
    <source>
        <dbReference type="Proteomes" id="UP000325945"/>
    </source>
</evidence>
<feature type="transmembrane region" description="Helical" evidence="1">
    <location>
        <begin position="40"/>
        <end position="62"/>
    </location>
</feature>
<protein>
    <submittedName>
        <fullName evidence="2">Uncharacterized protein</fullName>
    </submittedName>
</protein>
<evidence type="ECO:0000313" key="2">
    <source>
        <dbReference type="EMBL" id="KAE8322081.1"/>
    </source>
</evidence>
<evidence type="ECO:0000256" key="1">
    <source>
        <dbReference type="SAM" id="Phobius"/>
    </source>
</evidence>
<keyword evidence="1" id="KW-0472">Membrane</keyword>